<name>A0A2A2WP26_9ACTN</name>
<feature type="region of interest" description="Disordered" evidence="1">
    <location>
        <begin position="1"/>
        <end position="23"/>
    </location>
</feature>
<gene>
    <name evidence="2" type="ORF">CEY15_11910</name>
</gene>
<feature type="compositionally biased region" description="Low complexity" evidence="1">
    <location>
        <begin position="1"/>
        <end position="20"/>
    </location>
</feature>
<evidence type="ECO:0000313" key="2">
    <source>
        <dbReference type="EMBL" id="PAY22793.1"/>
    </source>
</evidence>
<organism evidence="2 3">
    <name type="scientific">Dietzia natronolimnaea</name>
    <dbReference type="NCBI Taxonomy" id="161920"/>
    <lineage>
        <taxon>Bacteria</taxon>
        <taxon>Bacillati</taxon>
        <taxon>Actinomycetota</taxon>
        <taxon>Actinomycetes</taxon>
        <taxon>Mycobacteriales</taxon>
        <taxon>Dietziaceae</taxon>
        <taxon>Dietzia</taxon>
    </lineage>
</organism>
<dbReference type="EMBL" id="NTGA01000020">
    <property type="protein sequence ID" value="PAY22793.1"/>
    <property type="molecule type" value="Genomic_DNA"/>
</dbReference>
<sequence>MAACAGAAASGTVTATAESRASAERAHLPVVVDLVDLVVGRLCPMAVPLSDGARRGSAGASA</sequence>
<keyword evidence="3" id="KW-1185">Reference proteome</keyword>
<reference evidence="3" key="1">
    <citation type="submission" date="2017-09" db="EMBL/GenBank/DDBJ databases">
        <authorList>
            <person name="Zhang Y."/>
            <person name="Huang X."/>
            <person name="Liu J."/>
            <person name="Lu L."/>
            <person name="Peng K."/>
        </authorList>
    </citation>
    <scope>NUCLEOTIDE SEQUENCE [LARGE SCALE GENOMIC DNA]</scope>
    <source>
        <strain evidence="3">S-XJ-1</strain>
    </source>
</reference>
<protein>
    <submittedName>
        <fullName evidence="2">Uncharacterized protein</fullName>
    </submittedName>
</protein>
<evidence type="ECO:0000256" key="1">
    <source>
        <dbReference type="SAM" id="MobiDB-lite"/>
    </source>
</evidence>
<dbReference type="AlphaFoldDB" id="A0A2A2WP26"/>
<evidence type="ECO:0000313" key="3">
    <source>
        <dbReference type="Proteomes" id="UP000218810"/>
    </source>
</evidence>
<proteinExistence type="predicted"/>
<dbReference type="Proteomes" id="UP000218810">
    <property type="component" value="Unassembled WGS sequence"/>
</dbReference>
<comment type="caution">
    <text evidence="2">The sequence shown here is derived from an EMBL/GenBank/DDBJ whole genome shotgun (WGS) entry which is preliminary data.</text>
</comment>
<accession>A0A2A2WP26</accession>